<dbReference type="Pfam" id="PF25917">
    <property type="entry name" value="BSH_RND"/>
    <property type="match status" value="1"/>
</dbReference>
<proteinExistence type="inferred from homology"/>
<dbReference type="NCBIfam" id="TIGR01730">
    <property type="entry name" value="RND_mfp"/>
    <property type="match status" value="1"/>
</dbReference>
<evidence type="ECO:0000259" key="4">
    <source>
        <dbReference type="Pfam" id="PF25876"/>
    </source>
</evidence>
<evidence type="ECO:0000256" key="3">
    <source>
        <dbReference type="SAM" id="Coils"/>
    </source>
</evidence>
<dbReference type="InterPro" id="IPR006143">
    <property type="entry name" value="RND_pump_MFP"/>
</dbReference>
<comment type="similarity">
    <text evidence="2">Belongs to the membrane fusion protein (MFP) (TC 8.A.1) family.</text>
</comment>
<evidence type="ECO:0000256" key="1">
    <source>
        <dbReference type="ARBA" id="ARBA00004196"/>
    </source>
</evidence>
<accession>A0ABU2A863</accession>
<protein>
    <submittedName>
        <fullName evidence="8">Membrane fusion protein (Multidrug efflux system)</fullName>
    </submittedName>
</protein>
<dbReference type="SUPFAM" id="SSF111369">
    <property type="entry name" value="HlyD-like secretion proteins"/>
    <property type="match status" value="1"/>
</dbReference>
<dbReference type="Pfam" id="PF25967">
    <property type="entry name" value="RND-MFP_C"/>
    <property type="match status" value="1"/>
</dbReference>
<evidence type="ECO:0000259" key="6">
    <source>
        <dbReference type="Pfam" id="PF25944"/>
    </source>
</evidence>
<dbReference type="Gene3D" id="1.10.287.470">
    <property type="entry name" value="Helix hairpin bin"/>
    <property type="match status" value="1"/>
</dbReference>
<comment type="caution">
    <text evidence="8">The sequence shown here is derived from an EMBL/GenBank/DDBJ whole genome shotgun (WGS) entry which is preliminary data.</text>
</comment>
<dbReference type="EMBL" id="JAVDXV010000002">
    <property type="protein sequence ID" value="MDR7332223.1"/>
    <property type="molecule type" value="Genomic_DNA"/>
</dbReference>
<dbReference type="Gene3D" id="2.40.30.170">
    <property type="match status" value="1"/>
</dbReference>
<evidence type="ECO:0000259" key="5">
    <source>
        <dbReference type="Pfam" id="PF25917"/>
    </source>
</evidence>
<feature type="domain" description="Multidrug resistance protein MdtA-like alpha-helical hairpin" evidence="4">
    <location>
        <begin position="118"/>
        <end position="187"/>
    </location>
</feature>
<dbReference type="Gene3D" id="2.40.420.20">
    <property type="match status" value="1"/>
</dbReference>
<dbReference type="PANTHER" id="PTHR30158">
    <property type="entry name" value="ACRA/E-RELATED COMPONENT OF DRUG EFFLUX TRANSPORTER"/>
    <property type="match status" value="1"/>
</dbReference>
<dbReference type="InterPro" id="IPR058625">
    <property type="entry name" value="MdtA-like_BSH"/>
</dbReference>
<reference evidence="8 9" key="1">
    <citation type="submission" date="2023-07" db="EMBL/GenBank/DDBJ databases">
        <title>Sorghum-associated microbial communities from plants grown in Nebraska, USA.</title>
        <authorList>
            <person name="Schachtman D."/>
        </authorList>
    </citation>
    <scope>NUCLEOTIDE SEQUENCE [LARGE SCALE GENOMIC DNA]</scope>
    <source>
        <strain evidence="8 9">BE316</strain>
    </source>
</reference>
<dbReference type="PANTHER" id="PTHR30158:SF3">
    <property type="entry name" value="MULTIDRUG EFFLUX PUMP SUBUNIT ACRA-RELATED"/>
    <property type="match status" value="1"/>
</dbReference>
<feature type="domain" description="Multidrug resistance protein MdtA-like barrel-sandwich hybrid" evidence="5">
    <location>
        <begin position="78"/>
        <end position="219"/>
    </location>
</feature>
<dbReference type="InterPro" id="IPR058626">
    <property type="entry name" value="MdtA-like_b-barrel"/>
</dbReference>
<organism evidence="8 9">
    <name type="scientific">Roseateles asaccharophilus</name>
    <dbReference type="NCBI Taxonomy" id="582607"/>
    <lineage>
        <taxon>Bacteria</taxon>
        <taxon>Pseudomonadati</taxon>
        <taxon>Pseudomonadota</taxon>
        <taxon>Betaproteobacteria</taxon>
        <taxon>Burkholderiales</taxon>
        <taxon>Sphaerotilaceae</taxon>
        <taxon>Roseateles</taxon>
    </lineage>
</organism>
<evidence type="ECO:0000313" key="9">
    <source>
        <dbReference type="Proteomes" id="UP001180825"/>
    </source>
</evidence>
<keyword evidence="3" id="KW-0175">Coiled coil</keyword>
<evidence type="ECO:0000256" key="2">
    <source>
        <dbReference type="ARBA" id="ARBA00009477"/>
    </source>
</evidence>
<evidence type="ECO:0000313" key="8">
    <source>
        <dbReference type="EMBL" id="MDR7332223.1"/>
    </source>
</evidence>
<name>A0ABU2A863_9BURK</name>
<sequence length="406" mass="42012">MPKLPSRSSLGMPAFTLLTVAVAVLAAFTLSACSPAESQSAAGKAGAPQAAKVGVVTLQPQRVELSAELAGRTVAFQNAEVRPQVTGIVKTRTFTEGSDVKAGQLLYQIDPASYQTALDSARASLAKAEANATTAKLKAARYDELAGIDAVAKQLRDDTQAALKQAQADVAAATAAVRAAQIDLDRTRVSAPIAGRIGRSAVTPGALVTANQAGAMATLQQLDPIYVDVTQTSAELLRLQRDLAEGRLQRDAAGQARVKLVLEDGTTYAQEGKLQFSELQVDPASGSVTLRAQFPNPKRQLLPGMYVRAQVQSGVQGQAILAPQAAVQRDPKGNATAMVIGKDGKAEARQLQTGAVINGQWLVTSGLNAGDQLIVDGLQRLRPGAPVVAAQPTATAAIAASATAAR</sequence>
<dbReference type="InterPro" id="IPR058624">
    <property type="entry name" value="MdtA-like_HH"/>
</dbReference>
<gene>
    <name evidence="8" type="ORF">J2X21_001349</name>
</gene>
<dbReference type="Gene3D" id="2.40.50.100">
    <property type="match status" value="1"/>
</dbReference>
<dbReference type="PROSITE" id="PS51257">
    <property type="entry name" value="PROKAR_LIPOPROTEIN"/>
    <property type="match status" value="1"/>
</dbReference>
<evidence type="ECO:0000259" key="7">
    <source>
        <dbReference type="Pfam" id="PF25967"/>
    </source>
</evidence>
<feature type="domain" description="Multidrug resistance protein MdtA-like beta-barrel" evidence="6">
    <location>
        <begin position="224"/>
        <end position="314"/>
    </location>
</feature>
<keyword evidence="9" id="KW-1185">Reference proteome</keyword>
<feature type="domain" description="Multidrug resistance protein MdtA-like C-terminal permuted SH3" evidence="7">
    <location>
        <begin position="318"/>
        <end position="380"/>
    </location>
</feature>
<feature type="coiled-coil region" evidence="3">
    <location>
        <begin position="118"/>
        <end position="183"/>
    </location>
</feature>
<dbReference type="InterPro" id="IPR058627">
    <property type="entry name" value="MdtA-like_C"/>
</dbReference>
<comment type="subcellular location">
    <subcellularLocation>
        <location evidence="1">Cell envelope</location>
    </subcellularLocation>
</comment>
<dbReference type="RefSeq" id="WP_310326450.1">
    <property type="nucleotide sequence ID" value="NZ_JAVDXV010000002.1"/>
</dbReference>
<dbReference type="Pfam" id="PF25876">
    <property type="entry name" value="HH_MFP_RND"/>
    <property type="match status" value="1"/>
</dbReference>
<dbReference type="Proteomes" id="UP001180825">
    <property type="component" value="Unassembled WGS sequence"/>
</dbReference>
<dbReference type="Pfam" id="PF25944">
    <property type="entry name" value="Beta-barrel_RND"/>
    <property type="match status" value="1"/>
</dbReference>